<dbReference type="Proteomes" id="UP000886653">
    <property type="component" value="Unassembled WGS sequence"/>
</dbReference>
<protein>
    <submittedName>
        <fullName evidence="1">Uncharacterized protein</fullName>
    </submittedName>
</protein>
<proteinExistence type="predicted"/>
<gene>
    <name evidence="1" type="ORF">CROQUDRAFT_91126</name>
</gene>
<dbReference type="AlphaFoldDB" id="A0A9P6TEI7"/>
<sequence length="82" mass="9249">MLHSNTKSDSRNVSSDIEVVNHKAYSFNTFLTDAGINHNNQDICKVLLGAGFTSWTNFLWAKLSSLDIELEMAQTLIFQDQL</sequence>
<evidence type="ECO:0000313" key="2">
    <source>
        <dbReference type="Proteomes" id="UP000886653"/>
    </source>
</evidence>
<dbReference type="EMBL" id="MU167244">
    <property type="protein sequence ID" value="KAG0147788.1"/>
    <property type="molecule type" value="Genomic_DNA"/>
</dbReference>
<name>A0A9P6TEI7_9BASI</name>
<accession>A0A9P6TEI7</accession>
<reference evidence="1" key="1">
    <citation type="submission" date="2013-11" db="EMBL/GenBank/DDBJ databases">
        <title>Genome sequence of the fusiform rust pathogen reveals effectors for host alternation and coevolution with pine.</title>
        <authorList>
            <consortium name="DOE Joint Genome Institute"/>
            <person name="Smith K."/>
            <person name="Pendleton A."/>
            <person name="Kubisiak T."/>
            <person name="Anderson C."/>
            <person name="Salamov A."/>
            <person name="Aerts A."/>
            <person name="Riley R."/>
            <person name="Clum A."/>
            <person name="Lindquist E."/>
            <person name="Ence D."/>
            <person name="Campbell M."/>
            <person name="Kronenberg Z."/>
            <person name="Feau N."/>
            <person name="Dhillon B."/>
            <person name="Hamelin R."/>
            <person name="Burleigh J."/>
            <person name="Smith J."/>
            <person name="Yandell M."/>
            <person name="Nelson C."/>
            <person name="Grigoriev I."/>
            <person name="Davis J."/>
        </authorList>
    </citation>
    <scope>NUCLEOTIDE SEQUENCE</scope>
    <source>
        <strain evidence="1">G11</strain>
    </source>
</reference>
<evidence type="ECO:0000313" key="1">
    <source>
        <dbReference type="EMBL" id="KAG0147788.1"/>
    </source>
</evidence>
<comment type="caution">
    <text evidence="1">The sequence shown here is derived from an EMBL/GenBank/DDBJ whole genome shotgun (WGS) entry which is preliminary data.</text>
</comment>
<organism evidence="1 2">
    <name type="scientific">Cronartium quercuum f. sp. fusiforme G11</name>
    <dbReference type="NCBI Taxonomy" id="708437"/>
    <lineage>
        <taxon>Eukaryota</taxon>
        <taxon>Fungi</taxon>
        <taxon>Dikarya</taxon>
        <taxon>Basidiomycota</taxon>
        <taxon>Pucciniomycotina</taxon>
        <taxon>Pucciniomycetes</taxon>
        <taxon>Pucciniales</taxon>
        <taxon>Coleosporiaceae</taxon>
        <taxon>Cronartium</taxon>
    </lineage>
</organism>
<keyword evidence="2" id="KW-1185">Reference proteome</keyword>